<dbReference type="InterPro" id="IPR015421">
    <property type="entry name" value="PyrdxlP-dep_Trfase_major"/>
</dbReference>
<dbReference type="NCBIfam" id="TIGR03301">
    <property type="entry name" value="PhnW-AepZ"/>
    <property type="match status" value="1"/>
</dbReference>
<evidence type="ECO:0000313" key="11">
    <source>
        <dbReference type="EMBL" id="MBF7808906.1"/>
    </source>
</evidence>
<evidence type="ECO:0000256" key="4">
    <source>
        <dbReference type="ARBA" id="ARBA00022898"/>
    </source>
</evidence>
<dbReference type="AlphaFoldDB" id="A0AAE2RRI1"/>
<dbReference type="Proteomes" id="UP000631418">
    <property type="component" value="Unassembled WGS sequence"/>
</dbReference>
<sequence>MVSCCFFLIKLYREEINLEIRRNILLNPGPATTSDTVKFAQIVPDICPREKEFGSIMEFISRELTEFVGSNEKYTTILFGGSGTAAVEAILSSVVDNKTILIINNGAYGKRMCEIAEIYNLNYIEFKSSQIETINLKELEEVIKKNNEESKINNCGAISHLAVVHHETTTGILNDIELLGEICKKYSIEMIVDAMSSFAGIPIDMYKMNIKYLASSSNKCIQGMAGISFVVADKKALNNTQNIKPRNLYLNIYKQYSYFKDNYQMRFTPPVQILYALKQAIIEAKGETIEKRYKRYKECCEILWDGLDKLNLNRLIDKNISSMLLTSVIEPQIKNYKFDRLHDYLYSRGFTIYPGKISSENTFRIANIGDIYQDDMRRFVKILEEYFTGII</sequence>
<dbReference type="InterPro" id="IPR015424">
    <property type="entry name" value="PyrdxlP-dep_Trfase"/>
</dbReference>
<accession>A0AAE2RRI1</accession>
<evidence type="ECO:0000256" key="6">
    <source>
        <dbReference type="ARBA" id="ARBA00049460"/>
    </source>
</evidence>
<gene>
    <name evidence="7" type="primary">phnW</name>
    <name evidence="11" type="ORF">IS491_09580</name>
</gene>
<dbReference type="HAMAP" id="MF_01376">
    <property type="entry name" value="PhnW_aminotrans_5"/>
    <property type="match status" value="1"/>
</dbReference>
<evidence type="ECO:0000259" key="10">
    <source>
        <dbReference type="Pfam" id="PF00266"/>
    </source>
</evidence>
<evidence type="ECO:0000256" key="8">
    <source>
        <dbReference type="PIRSR" id="PIRSR000524-1"/>
    </source>
</evidence>
<dbReference type="Gene3D" id="3.40.640.10">
    <property type="entry name" value="Type I PLP-dependent aspartate aminotransferase-like (Major domain)"/>
    <property type="match status" value="1"/>
</dbReference>
<evidence type="ECO:0000256" key="9">
    <source>
        <dbReference type="PIRSR" id="PIRSR000524-50"/>
    </source>
</evidence>
<evidence type="ECO:0000313" key="12">
    <source>
        <dbReference type="Proteomes" id="UP000631418"/>
    </source>
</evidence>
<feature type="domain" description="Aminotransferase class V" evidence="10">
    <location>
        <begin position="49"/>
        <end position="362"/>
    </location>
</feature>
<dbReference type="GO" id="GO:0019700">
    <property type="term" value="P:organic phosphonate catabolic process"/>
    <property type="evidence" value="ECO:0007669"/>
    <property type="project" value="InterPro"/>
</dbReference>
<dbReference type="PIRSF" id="PIRSF000524">
    <property type="entry name" value="SPT"/>
    <property type="match status" value="1"/>
</dbReference>
<dbReference type="OMA" id="MFSHRWI"/>
<feature type="binding site" evidence="8">
    <location>
        <position position="364"/>
    </location>
    <ligand>
        <name>substrate</name>
    </ligand>
</feature>
<dbReference type="InterPro" id="IPR015422">
    <property type="entry name" value="PyrdxlP-dep_Trfase_small"/>
</dbReference>
<comment type="cofactor">
    <cofactor evidence="1 7 9">
        <name>pyridoxal 5'-phosphate</name>
        <dbReference type="ChEBI" id="CHEBI:597326"/>
    </cofactor>
</comment>
<dbReference type="NCBIfam" id="NF010006">
    <property type="entry name" value="PRK13479.1"/>
    <property type="match status" value="1"/>
</dbReference>
<dbReference type="InterPro" id="IPR024169">
    <property type="entry name" value="SP_NH2Trfase/AEP_transaminase"/>
</dbReference>
<dbReference type="PANTHER" id="PTHR42778">
    <property type="entry name" value="2-AMINOETHYLPHOSPHONATE--PYRUVATE TRANSAMINASE"/>
    <property type="match status" value="1"/>
</dbReference>
<comment type="subunit">
    <text evidence="7">Homodimer.</text>
</comment>
<dbReference type="InterPro" id="IPR000192">
    <property type="entry name" value="Aminotrans_V_dom"/>
</dbReference>
<dbReference type="EC" id="2.6.1.37" evidence="7"/>
<dbReference type="GO" id="GO:0047304">
    <property type="term" value="F:2-aminoethylphosphonate-pyruvate transaminase activity"/>
    <property type="evidence" value="ECO:0007669"/>
    <property type="project" value="UniProtKB-UniRule"/>
</dbReference>
<dbReference type="InterPro" id="IPR012703">
    <property type="entry name" value="NH2EtPonate_pyrv_transaminase"/>
</dbReference>
<keyword evidence="2 7" id="KW-0032">Aminotransferase</keyword>
<feature type="modified residue" description="N6-(pyridoxal phosphate)lysine" evidence="7 9">
    <location>
        <position position="219"/>
    </location>
</feature>
<evidence type="ECO:0000256" key="1">
    <source>
        <dbReference type="ARBA" id="ARBA00001933"/>
    </source>
</evidence>
<dbReference type="EMBL" id="JADOEF010000001">
    <property type="protein sequence ID" value="MBF7808906.1"/>
    <property type="molecule type" value="Genomic_DNA"/>
</dbReference>
<dbReference type="SUPFAM" id="SSF53383">
    <property type="entry name" value="PLP-dependent transferases"/>
    <property type="match status" value="1"/>
</dbReference>
<dbReference type="Gene3D" id="3.90.1150.10">
    <property type="entry name" value="Aspartate Aminotransferase, domain 1"/>
    <property type="match status" value="1"/>
</dbReference>
<keyword evidence="5 7" id="KW-0670">Pyruvate</keyword>
<evidence type="ECO:0000256" key="5">
    <source>
        <dbReference type="ARBA" id="ARBA00023317"/>
    </source>
</evidence>
<dbReference type="PANTHER" id="PTHR42778:SF1">
    <property type="entry name" value="2-AMINOETHYLPHOSPHONATE--PYRUVATE TRANSAMINASE"/>
    <property type="match status" value="1"/>
</dbReference>
<comment type="function">
    <text evidence="7">Involved in phosphonate degradation.</text>
</comment>
<keyword evidence="4 7" id="KW-0663">Pyridoxal phosphate</keyword>
<reference evidence="11" key="1">
    <citation type="submission" date="2020-11" db="EMBL/GenBank/DDBJ databases">
        <authorList>
            <person name="Thieme N."/>
            <person name="Liebl W."/>
            <person name="Zverlov V."/>
        </authorList>
    </citation>
    <scope>NUCLEOTIDE SEQUENCE</scope>
    <source>
        <strain evidence="11">NT08</strain>
    </source>
</reference>
<organism evidence="11 12">
    <name type="scientific">Clostridium beijerinckii</name>
    <name type="common">Clostridium MP</name>
    <dbReference type="NCBI Taxonomy" id="1520"/>
    <lineage>
        <taxon>Bacteria</taxon>
        <taxon>Bacillati</taxon>
        <taxon>Bacillota</taxon>
        <taxon>Clostridia</taxon>
        <taxon>Eubacteriales</taxon>
        <taxon>Clostridiaceae</taxon>
        <taxon>Clostridium</taxon>
    </lineage>
</organism>
<evidence type="ECO:0000256" key="7">
    <source>
        <dbReference type="HAMAP-Rule" id="MF_01376"/>
    </source>
</evidence>
<proteinExistence type="inferred from homology"/>
<evidence type="ECO:0000256" key="2">
    <source>
        <dbReference type="ARBA" id="ARBA00022576"/>
    </source>
</evidence>
<comment type="catalytic activity">
    <reaction evidence="6 7">
        <text>(2-aminoethyl)phosphonate + pyruvate = phosphonoacetaldehyde + L-alanine</text>
        <dbReference type="Rhea" id="RHEA:17021"/>
        <dbReference type="ChEBI" id="CHEBI:15361"/>
        <dbReference type="ChEBI" id="CHEBI:57418"/>
        <dbReference type="ChEBI" id="CHEBI:57972"/>
        <dbReference type="ChEBI" id="CHEBI:58383"/>
        <dbReference type="EC" id="2.6.1.37"/>
    </reaction>
</comment>
<comment type="caution">
    <text evidence="11">The sequence shown here is derived from an EMBL/GenBank/DDBJ whole genome shotgun (WGS) entry which is preliminary data.</text>
</comment>
<name>A0AAE2RRI1_CLOBE</name>
<evidence type="ECO:0000256" key="3">
    <source>
        <dbReference type="ARBA" id="ARBA00022679"/>
    </source>
</evidence>
<comment type="similarity">
    <text evidence="7">Belongs to the class-V pyridoxal-phosphate-dependent aminotransferase family. PhnW subfamily.</text>
</comment>
<dbReference type="Pfam" id="PF00266">
    <property type="entry name" value="Aminotran_5"/>
    <property type="match status" value="1"/>
</dbReference>
<keyword evidence="3 7" id="KW-0808">Transferase</keyword>
<protein>
    <recommendedName>
        <fullName evidence="7">2-aminoethylphosphonate--pyruvate transaminase</fullName>
        <ecNumber evidence="7">2.6.1.37</ecNumber>
    </recommendedName>
    <alternativeName>
        <fullName evidence="7">2-aminoethylphosphonate aminotransferase</fullName>
    </alternativeName>
    <alternativeName>
        <fullName evidence="7">AEP transaminase</fullName>
        <shortName evidence="7">AEPT</shortName>
    </alternativeName>
</protein>